<reference evidence="1 2" key="1">
    <citation type="submission" date="2018-01" db="EMBL/GenBank/DDBJ databases">
        <title>Complete genome sequence of Streptomyces lunaelactis MM109T, a Ferroverdin A producer isolated from cave moonmilk deposits.</title>
        <authorList>
            <person name="Naome A."/>
            <person name="Martinet L."/>
            <person name="Maciejewska M."/>
            <person name="Anderssen S."/>
            <person name="Adam D."/>
            <person name="Tenconi E."/>
            <person name="Deflandre B."/>
            <person name="Arguelles-Arias A."/>
            <person name="Calusinska M."/>
            <person name="Copieters W."/>
            <person name="Karim L."/>
            <person name="Hanikenne M."/>
            <person name="Baurain D."/>
            <person name="van Wezel G."/>
            <person name="Smargiasso N."/>
            <person name="de Pauw E."/>
            <person name="Delfosse P."/>
            <person name="Rigali S."/>
        </authorList>
    </citation>
    <scope>NUCLEOTIDE SEQUENCE [LARGE SCALE GENOMIC DNA]</scope>
    <source>
        <strain evidence="1 2">MM109</strain>
    </source>
</reference>
<name>A0A2R4TD03_9ACTN</name>
<dbReference type="GeneID" id="55660901"/>
<protein>
    <submittedName>
        <fullName evidence="1">Uncharacterized protein</fullName>
    </submittedName>
</protein>
<keyword evidence="2" id="KW-1185">Reference proteome</keyword>
<dbReference type="EMBL" id="CP026304">
    <property type="protein sequence ID" value="AVZ76995.1"/>
    <property type="molecule type" value="Genomic_DNA"/>
</dbReference>
<organism evidence="1 2">
    <name type="scientific">Streptomyces lunaelactis</name>
    <dbReference type="NCBI Taxonomy" id="1535768"/>
    <lineage>
        <taxon>Bacteria</taxon>
        <taxon>Bacillati</taxon>
        <taxon>Actinomycetota</taxon>
        <taxon>Actinomycetes</taxon>
        <taxon>Kitasatosporales</taxon>
        <taxon>Streptomycetaceae</taxon>
        <taxon>Streptomyces</taxon>
    </lineage>
</organism>
<dbReference type="OrthoDB" id="9805455at2"/>
<dbReference type="Proteomes" id="UP000244201">
    <property type="component" value="Chromosome"/>
</dbReference>
<gene>
    <name evidence="1" type="ORF">SLUN_37285</name>
</gene>
<dbReference type="KEGG" id="slk:SLUN_37285"/>
<accession>A0A2R4TD03</accession>
<evidence type="ECO:0000313" key="2">
    <source>
        <dbReference type="Proteomes" id="UP000244201"/>
    </source>
</evidence>
<dbReference type="AlphaFoldDB" id="A0A2R4TD03"/>
<dbReference type="RefSeq" id="WP_108154285.1">
    <property type="nucleotide sequence ID" value="NZ_CP026304.1"/>
</dbReference>
<evidence type="ECO:0000313" key="1">
    <source>
        <dbReference type="EMBL" id="AVZ76995.1"/>
    </source>
</evidence>
<sequence>MSAEDILRVVAEAGCTECELVMVRDLLQAGRVPAARIPLTVRAKFACTDADSVRAETRRRSEAVLRALGDGAG</sequence>
<proteinExistence type="predicted"/>